<dbReference type="EMBL" id="WTPW01001482">
    <property type="protein sequence ID" value="KAF0433192.1"/>
    <property type="molecule type" value="Genomic_DNA"/>
</dbReference>
<accession>A0A8H3XA49</accession>
<keyword evidence="2" id="KW-1185">Reference proteome</keyword>
<organism evidence="1 2">
    <name type="scientific">Gigaspora margarita</name>
    <dbReference type="NCBI Taxonomy" id="4874"/>
    <lineage>
        <taxon>Eukaryota</taxon>
        <taxon>Fungi</taxon>
        <taxon>Fungi incertae sedis</taxon>
        <taxon>Mucoromycota</taxon>
        <taxon>Glomeromycotina</taxon>
        <taxon>Glomeromycetes</taxon>
        <taxon>Diversisporales</taxon>
        <taxon>Gigasporaceae</taxon>
        <taxon>Gigaspora</taxon>
    </lineage>
</organism>
<dbReference type="OrthoDB" id="1926212at2759"/>
<name>A0A8H3XA49_GIGMA</name>
<dbReference type="InterPro" id="IPR011990">
    <property type="entry name" value="TPR-like_helical_dom_sf"/>
</dbReference>
<evidence type="ECO:0000313" key="1">
    <source>
        <dbReference type="EMBL" id="KAF0433192.1"/>
    </source>
</evidence>
<dbReference type="SUPFAM" id="SSF48452">
    <property type="entry name" value="TPR-like"/>
    <property type="match status" value="1"/>
</dbReference>
<reference evidence="1 2" key="1">
    <citation type="journal article" date="2019" name="Environ. Microbiol.">
        <title>At the nexus of three kingdoms: the genome of the mycorrhizal fungus Gigaspora margarita provides insights into plant, endobacterial and fungal interactions.</title>
        <authorList>
            <person name="Venice F."/>
            <person name="Ghignone S."/>
            <person name="Salvioli di Fossalunga A."/>
            <person name="Amselem J."/>
            <person name="Novero M."/>
            <person name="Xianan X."/>
            <person name="Sedzielewska Toro K."/>
            <person name="Morin E."/>
            <person name="Lipzen A."/>
            <person name="Grigoriev I.V."/>
            <person name="Henrissat B."/>
            <person name="Martin F.M."/>
            <person name="Bonfante P."/>
        </authorList>
    </citation>
    <scope>NUCLEOTIDE SEQUENCE [LARGE SCALE GENOMIC DNA]</scope>
    <source>
        <strain evidence="1 2">BEG34</strain>
    </source>
</reference>
<evidence type="ECO:0000313" key="2">
    <source>
        <dbReference type="Proteomes" id="UP000439903"/>
    </source>
</evidence>
<dbReference type="Gene3D" id="1.25.40.10">
    <property type="entry name" value="Tetratricopeptide repeat domain"/>
    <property type="match status" value="1"/>
</dbReference>
<comment type="caution">
    <text evidence="1">The sequence shown here is derived from an EMBL/GenBank/DDBJ whole genome shotgun (WGS) entry which is preliminary data.</text>
</comment>
<proteinExistence type="predicted"/>
<gene>
    <name evidence="1" type="ORF">F8M41_005129</name>
</gene>
<dbReference type="AlphaFoldDB" id="A0A8H3XA49"/>
<dbReference type="Proteomes" id="UP000439903">
    <property type="component" value="Unassembled WGS sequence"/>
</dbReference>
<sequence>MGEYKKALTNLNDLLEIEKNDAFALRYREETYLILNEYEKSKADLTTLLKINKDDEWATKAIEAIERRV</sequence>
<protein>
    <submittedName>
        <fullName evidence="1">Tetratricopeptide repeat protein</fullName>
    </submittedName>
</protein>